<dbReference type="AlphaFoldDB" id="A0A1S2VMY2"/>
<keyword evidence="4" id="KW-0067">ATP-binding</keyword>
<evidence type="ECO:0000259" key="5">
    <source>
        <dbReference type="PROSITE" id="PS50893"/>
    </source>
</evidence>
<dbReference type="OrthoDB" id="9789994at2"/>
<evidence type="ECO:0000313" key="6">
    <source>
        <dbReference type="EMBL" id="OIN59158.1"/>
    </source>
</evidence>
<comment type="similarity">
    <text evidence="1">Belongs to the ABC transporter superfamily.</text>
</comment>
<dbReference type="RefSeq" id="WP_071502841.1">
    <property type="nucleotide sequence ID" value="NZ_MORL01000004.1"/>
</dbReference>
<dbReference type="InterPro" id="IPR003439">
    <property type="entry name" value="ABC_transporter-like_ATP-bd"/>
</dbReference>
<reference evidence="6 7" key="1">
    <citation type="submission" date="2016-10" db="EMBL/GenBank/DDBJ databases">
        <title>Arsenicibacter rosenii gen. nov., sp. nov., an efficient arsenic-methylating bacterium isolated from an arsenic-contaminated paddy soil.</title>
        <authorList>
            <person name="Huang K."/>
        </authorList>
    </citation>
    <scope>NUCLEOTIDE SEQUENCE [LARGE SCALE GENOMIC DNA]</scope>
    <source>
        <strain evidence="6 7">SM-1</strain>
    </source>
</reference>
<evidence type="ECO:0000256" key="1">
    <source>
        <dbReference type="ARBA" id="ARBA00005417"/>
    </source>
</evidence>
<sequence length="494" mass="55602">MLSLHTVSVRRPTGPVLHQIDWALEPGQHWAVIGPTGSGKTSFLETLAGQLPVVSGQYRHTGRLRETVERVANDYRFDRNVSAAAQFYQQRFNADAAAEAPTVREVLQEQVRPVGTVDPESVPLPPPRYDERWLQEVASWTNISHLLERRLTSLSNGETRRTLLTRSLLRRPKVLLLDNPFTGLDTVSRERLHATLDRIAAEGTSLILVTTVRDLPAGITHVLVLEDGRVTYSGPKSAAPLAGEESHEPLTNPERLREWLDNPPQGSFAKAIAMRQVTVSYGEKVVLDNLNWDVTRGEKWAVLGPNGSGKSTLLSLITADNPQAYRNDYDLFDRKRGRGESIWDIKRNIGFVSPELHLYFPREQPVWKVIASGLFDTAGLFRNLTDEQAARVDFALDLLQIQTLRMKRLADLSTGQQRWVLLARALVKNPPLLVLDEPCQGLDLMHTARFRDLVDELCESPERTLLYVSHYADEIPRCVSQVLRMQEGVGTIER</sequence>
<evidence type="ECO:0000256" key="2">
    <source>
        <dbReference type="ARBA" id="ARBA00022448"/>
    </source>
</evidence>
<proteinExistence type="inferred from homology"/>
<feature type="domain" description="ABC transporter" evidence="5">
    <location>
        <begin position="272"/>
        <end position="492"/>
    </location>
</feature>
<evidence type="ECO:0000313" key="7">
    <source>
        <dbReference type="Proteomes" id="UP000181790"/>
    </source>
</evidence>
<protein>
    <recommendedName>
        <fullName evidence="5">ABC transporter domain-containing protein</fullName>
    </recommendedName>
</protein>
<dbReference type="GO" id="GO:0005524">
    <property type="term" value="F:ATP binding"/>
    <property type="evidence" value="ECO:0007669"/>
    <property type="project" value="UniProtKB-KW"/>
</dbReference>
<dbReference type="PANTHER" id="PTHR43117">
    <property type="entry name" value="OSMOPROTECTANT IMPORT ATP-BINDING PROTEIN OSMV"/>
    <property type="match status" value="1"/>
</dbReference>
<dbReference type="SUPFAM" id="SSF52540">
    <property type="entry name" value="P-loop containing nucleoside triphosphate hydrolases"/>
    <property type="match status" value="2"/>
</dbReference>
<comment type="caution">
    <text evidence="6">The sequence shown here is derived from an EMBL/GenBank/DDBJ whole genome shotgun (WGS) entry which is preliminary data.</text>
</comment>
<organism evidence="6 7">
    <name type="scientific">Arsenicibacter rosenii</name>
    <dbReference type="NCBI Taxonomy" id="1750698"/>
    <lineage>
        <taxon>Bacteria</taxon>
        <taxon>Pseudomonadati</taxon>
        <taxon>Bacteroidota</taxon>
        <taxon>Cytophagia</taxon>
        <taxon>Cytophagales</taxon>
        <taxon>Spirosomataceae</taxon>
        <taxon>Arsenicibacter</taxon>
    </lineage>
</organism>
<keyword evidence="3" id="KW-0547">Nucleotide-binding</keyword>
<dbReference type="Gene3D" id="3.40.50.300">
    <property type="entry name" value="P-loop containing nucleotide triphosphate hydrolases"/>
    <property type="match status" value="2"/>
</dbReference>
<dbReference type="Pfam" id="PF00005">
    <property type="entry name" value="ABC_tran"/>
    <property type="match status" value="2"/>
</dbReference>
<evidence type="ECO:0000256" key="3">
    <source>
        <dbReference type="ARBA" id="ARBA00022741"/>
    </source>
</evidence>
<dbReference type="EMBL" id="MORL01000004">
    <property type="protein sequence ID" value="OIN59158.1"/>
    <property type="molecule type" value="Genomic_DNA"/>
</dbReference>
<dbReference type="Proteomes" id="UP000181790">
    <property type="component" value="Unassembled WGS sequence"/>
</dbReference>
<keyword evidence="7" id="KW-1185">Reference proteome</keyword>
<dbReference type="InterPro" id="IPR027417">
    <property type="entry name" value="P-loop_NTPase"/>
</dbReference>
<evidence type="ECO:0000256" key="4">
    <source>
        <dbReference type="ARBA" id="ARBA00022840"/>
    </source>
</evidence>
<dbReference type="SMART" id="SM00382">
    <property type="entry name" value="AAA"/>
    <property type="match status" value="2"/>
</dbReference>
<gene>
    <name evidence="6" type="ORF">BLX24_09165</name>
</gene>
<name>A0A1S2VMY2_9BACT</name>
<dbReference type="PANTHER" id="PTHR43117:SF4">
    <property type="entry name" value="OSMOPROTECTANT IMPORT ATP-BINDING PROTEIN OSMV"/>
    <property type="match status" value="1"/>
</dbReference>
<dbReference type="InterPro" id="IPR003593">
    <property type="entry name" value="AAA+_ATPase"/>
</dbReference>
<feature type="domain" description="ABC transporter" evidence="5">
    <location>
        <begin position="2"/>
        <end position="252"/>
    </location>
</feature>
<dbReference type="PROSITE" id="PS50893">
    <property type="entry name" value="ABC_TRANSPORTER_2"/>
    <property type="match status" value="2"/>
</dbReference>
<dbReference type="GO" id="GO:0016887">
    <property type="term" value="F:ATP hydrolysis activity"/>
    <property type="evidence" value="ECO:0007669"/>
    <property type="project" value="InterPro"/>
</dbReference>
<accession>A0A1S2VMY2</accession>
<keyword evidence="2" id="KW-0813">Transport</keyword>